<dbReference type="AlphaFoldDB" id="A0AAD1XP07"/>
<feature type="region of interest" description="Disordered" evidence="1">
    <location>
        <begin position="562"/>
        <end position="667"/>
    </location>
</feature>
<keyword evidence="3" id="KW-1185">Reference proteome</keyword>
<feature type="compositionally biased region" description="Basic residues" evidence="1">
    <location>
        <begin position="808"/>
        <end position="823"/>
    </location>
</feature>
<feature type="region of interest" description="Disordered" evidence="1">
    <location>
        <begin position="473"/>
        <end position="507"/>
    </location>
</feature>
<evidence type="ECO:0000313" key="3">
    <source>
        <dbReference type="Proteomes" id="UP001295684"/>
    </source>
</evidence>
<protein>
    <submittedName>
        <fullName evidence="2">Uncharacterized protein</fullName>
    </submittedName>
</protein>
<comment type="caution">
    <text evidence="2">The sequence shown here is derived from an EMBL/GenBank/DDBJ whole genome shotgun (WGS) entry which is preliminary data.</text>
</comment>
<dbReference type="InterPro" id="IPR000048">
    <property type="entry name" value="IQ_motif_EF-hand-BS"/>
</dbReference>
<reference evidence="2" key="1">
    <citation type="submission" date="2023-07" db="EMBL/GenBank/DDBJ databases">
        <authorList>
            <consortium name="AG Swart"/>
            <person name="Singh M."/>
            <person name="Singh A."/>
            <person name="Seah K."/>
            <person name="Emmerich C."/>
        </authorList>
    </citation>
    <scope>NUCLEOTIDE SEQUENCE</scope>
    <source>
        <strain evidence="2">DP1</strain>
    </source>
</reference>
<dbReference type="EMBL" id="CAMPGE010017696">
    <property type="protein sequence ID" value="CAI2376157.1"/>
    <property type="molecule type" value="Genomic_DNA"/>
</dbReference>
<accession>A0AAD1XP07</accession>
<feature type="region of interest" description="Disordered" evidence="1">
    <location>
        <begin position="524"/>
        <end position="547"/>
    </location>
</feature>
<feature type="region of interest" description="Disordered" evidence="1">
    <location>
        <begin position="718"/>
        <end position="743"/>
    </location>
</feature>
<feature type="compositionally biased region" description="Polar residues" evidence="1">
    <location>
        <begin position="19"/>
        <end position="37"/>
    </location>
</feature>
<proteinExistence type="predicted"/>
<dbReference type="SMART" id="SM00015">
    <property type="entry name" value="IQ"/>
    <property type="match status" value="2"/>
</dbReference>
<feature type="compositionally biased region" description="Basic and acidic residues" evidence="1">
    <location>
        <begin position="757"/>
        <end position="769"/>
    </location>
</feature>
<feature type="compositionally biased region" description="Polar residues" evidence="1">
    <location>
        <begin position="786"/>
        <end position="799"/>
    </location>
</feature>
<evidence type="ECO:0000313" key="2">
    <source>
        <dbReference type="EMBL" id="CAI2376157.1"/>
    </source>
</evidence>
<feature type="compositionally biased region" description="Polar residues" evidence="1">
    <location>
        <begin position="90"/>
        <end position="106"/>
    </location>
</feature>
<feature type="region of interest" description="Disordered" evidence="1">
    <location>
        <begin position="16"/>
        <end position="178"/>
    </location>
</feature>
<feature type="compositionally biased region" description="Low complexity" evidence="1">
    <location>
        <begin position="719"/>
        <end position="735"/>
    </location>
</feature>
<feature type="compositionally biased region" description="Polar residues" evidence="1">
    <location>
        <begin position="54"/>
        <end position="63"/>
    </location>
</feature>
<evidence type="ECO:0000256" key="1">
    <source>
        <dbReference type="SAM" id="MobiDB-lite"/>
    </source>
</evidence>
<dbReference type="Gene3D" id="1.20.5.190">
    <property type="match status" value="1"/>
</dbReference>
<feature type="compositionally biased region" description="Polar residues" evidence="1">
    <location>
        <begin position="473"/>
        <end position="482"/>
    </location>
</feature>
<dbReference type="Proteomes" id="UP001295684">
    <property type="component" value="Unassembled WGS sequence"/>
</dbReference>
<feature type="compositionally biased region" description="Basic and acidic residues" evidence="1">
    <location>
        <begin position="153"/>
        <end position="164"/>
    </location>
</feature>
<gene>
    <name evidence="2" type="ORF">ECRASSUSDP1_LOCUS17526</name>
</gene>
<feature type="compositionally biased region" description="Polar residues" evidence="1">
    <location>
        <begin position="627"/>
        <end position="647"/>
    </location>
</feature>
<feature type="compositionally biased region" description="Basic and acidic residues" evidence="1">
    <location>
        <begin position="562"/>
        <end position="577"/>
    </location>
</feature>
<organism evidence="2 3">
    <name type="scientific">Euplotes crassus</name>
    <dbReference type="NCBI Taxonomy" id="5936"/>
    <lineage>
        <taxon>Eukaryota</taxon>
        <taxon>Sar</taxon>
        <taxon>Alveolata</taxon>
        <taxon>Ciliophora</taxon>
        <taxon>Intramacronucleata</taxon>
        <taxon>Spirotrichea</taxon>
        <taxon>Hypotrichia</taxon>
        <taxon>Euplotida</taxon>
        <taxon>Euplotidae</taxon>
        <taxon>Moneuplotes</taxon>
    </lineage>
</organism>
<name>A0AAD1XP07_EUPCR</name>
<feature type="compositionally biased region" description="Polar residues" evidence="1">
    <location>
        <begin position="118"/>
        <end position="136"/>
    </location>
</feature>
<feature type="region of interest" description="Disordered" evidence="1">
    <location>
        <begin position="757"/>
        <end position="829"/>
    </location>
</feature>
<feature type="compositionally biased region" description="Basic residues" evidence="1">
    <location>
        <begin position="770"/>
        <end position="785"/>
    </location>
</feature>
<sequence length="1050" mass="119061">MDSAFSIQQEEILKVLEPNNLNPSSFSSDLPNGQNNRAELPMKIQKKDSRDKPITNSKPSLTSKPAFCKNPFGSKNPPAPSKPSAPFKNLNTFNDHQPLISTSSKTSLKDPQIPSPPKNTSQQPPNPEEPTSNINLINLDIGGEGEGEAYLPKSERKEKERSSEEEKEIDGDGGFGDKELVHQMDDIEERSIQKKEKFEFKETHNRFEPDLTTSSYSNSIMSMNCTKLDELKRQQAKLDKIQAEKSKLEAYLNYQQEMSTVKQQKEQCQYKDAQEVDIDLIIHTYAVIIQKNARVWLAKRYVNYLRKQRQQEVAQSVESSPARGWSNLKDTLSQMQDLVRTCGNDSKERFIQAAITIQKWARGRFIRKLLKPYFELYRRVTPIMNVIEKCSKTVPLRNGFYALVRNAAPEKDPSENSKSADKSEIVSQVDMAQEKEILENLHKNNQKGFETQGNQSNEDSFIEEGNQTYKLIMSNPNASNHEGFSIEDDSDSDSSGTDPENEKYFEKVSNDKYEQLLDQVHIEPIAEEDGEESKYAPTPQKTLTTKMSENKAVECVKQLKAKELEKRLDVEENENKPKNFKSADAQKPKATLKTQKNLPPKPPLRSITGMEHKAGGKGPQARHMKNVPSTTKASSQNETPKSLNSAHPINYPAKRKPTPNDSQISSENGKAIAENSRALMLYETPTVASQHKKQGAYKPEENLPPWGIQSVHSKHAIAKRTPSATTRTTVTPRANTLKRGKTSVTSTALVVKEDSVNKTHNHIQRDIKIRKNKRNRSRQSHKNNARKMNTSHSNTSKTRLNSKDRKASMKRLGIKNNLPKKKNPAPSVDEEKYRIQRFLDSFFQNEANSNKFTEGEKRKFAMNFKKAYIENQYGNVPAPQKPNPQKLKALPAPPVVKKKPLQEILPPVMKHEEDPKPAIKDEEPQERLGNVKMYSNAFKNNFNFMGKKDDDSIFGDDSSYKYTTDQNDHNDFSNPSKMMYDNLTSQESDEKPKCENKGRIGNLPSMNGSNKAVVKIPTAPKVSKTFAESMPMYANIIEMYGNSFKNVNKN</sequence>
<dbReference type="PROSITE" id="PS50096">
    <property type="entry name" value="IQ"/>
    <property type="match status" value="1"/>
</dbReference>